<sequence length="68" mass="7816">MGRQENQSGRQRGRGQGLCNRSWGRSHPGPLVSHHVHICLHTGESQMAAEHILTQRERTRPEQNIWHS</sequence>
<evidence type="ECO:0000256" key="1">
    <source>
        <dbReference type="SAM" id="MobiDB-lite"/>
    </source>
</evidence>
<name>Q4RM93_TETNG</name>
<evidence type="ECO:0000313" key="2">
    <source>
        <dbReference type="EMBL" id="CAG10489.1"/>
    </source>
</evidence>
<dbReference type="KEGG" id="tng:GSTEN00032145G001"/>
<protein>
    <submittedName>
        <fullName evidence="2">(spotted green pufferfish) hypothetical protein</fullName>
    </submittedName>
</protein>
<comment type="caution">
    <text evidence="2">The sequence shown here is derived from an EMBL/GenBank/DDBJ whole genome shotgun (WGS) entry which is preliminary data.</text>
</comment>
<reference evidence="2" key="2">
    <citation type="submission" date="2004-02" db="EMBL/GenBank/DDBJ databases">
        <authorList>
            <consortium name="Genoscope"/>
            <consortium name="Whitehead Institute Centre for Genome Research"/>
        </authorList>
    </citation>
    <scope>NUCLEOTIDE SEQUENCE</scope>
</reference>
<organism evidence="2">
    <name type="scientific">Tetraodon nigroviridis</name>
    <name type="common">Spotted green pufferfish</name>
    <name type="synonym">Chelonodon nigroviridis</name>
    <dbReference type="NCBI Taxonomy" id="99883"/>
    <lineage>
        <taxon>Eukaryota</taxon>
        <taxon>Metazoa</taxon>
        <taxon>Chordata</taxon>
        <taxon>Craniata</taxon>
        <taxon>Vertebrata</taxon>
        <taxon>Euteleostomi</taxon>
        <taxon>Actinopterygii</taxon>
        <taxon>Neopterygii</taxon>
        <taxon>Teleostei</taxon>
        <taxon>Neoteleostei</taxon>
        <taxon>Acanthomorphata</taxon>
        <taxon>Eupercaria</taxon>
        <taxon>Tetraodontiformes</taxon>
        <taxon>Tetradontoidea</taxon>
        <taxon>Tetraodontidae</taxon>
        <taxon>Tetraodon</taxon>
    </lineage>
</organism>
<reference evidence="2" key="1">
    <citation type="journal article" date="2004" name="Nature">
        <title>Genome duplication in the teleost fish Tetraodon nigroviridis reveals the early vertebrate proto-karyotype.</title>
        <authorList>
            <person name="Jaillon O."/>
            <person name="Aury J.-M."/>
            <person name="Brunet F."/>
            <person name="Petit J.-L."/>
            <person name="Stange-Thomann N."/>
            <person name="Mauceli E."/>
            <person name="Bouneau L."/>
            <person name="Fischer C."/>
            <person name="Ozouf-Costaz C."/>
            <person name="Bernot A."/>
            <person name="Nicaud S."/>
            <person name="Jaffe D."/>
            <person name="Fisher S."/>
            <person name="Lutfalla G."/>
            <person name="Dossat C."/>
            <person name="Segurens B."/>
            <person name="Dasilva C."/>
            <person name="Salanoubat M."/>
            <person name="Levy M."/>
            <person name="Boudet N."/>
            <person name="Castellano S."/>
            <person name="Anthouard V."/>
            <person name="Jubin C."/>
            <person name="Castelli V."/>
            <person name="Katinka M."/>
            <person name="Vacherie B."/>
            <person name="Biemont C."/>
            <person name="Skalli Z."/>
            <person name="Cattolico L."/>
            <person name="Poulain J."/>
            <person name="De Berardinis V."/>
            <person name="Cruaud C."/>
            <person name="Duprat S."/>
            <person name="Brottier P."/>
            <person name="Coutanceau J.-P."/>
            <person name="Gouzy J."/>
            <person name="Parra G."/>
            <person name="Lardier G."/>
            <person name="Chapple C."/>
            <person name="McKernan K.J."/>
            <person name="McEwan P."/>
            <person name="Bosak S."/>
            <person name="Kellis M."/>
            <person name="Volff J.-N."/>
            <person name="Guigo R."/>
            <person name="Zody M.C."/>
            <person name="Mesirov J."/>
            <person name="Lindblad-Toh K."/>
            <person name="Birren B."/>
            <person name="Nusbaum C."/>
            <person name="Kahn D."/>
            <person name="Robinson-Rechavi M."/>
            <person name="Laudet V."/>
            <person name="Schachter V."/>
            <person name="Quetier F."/>
            <person name="Saurin W."/>
            <person name="Scarpelli C."/>
            <person name="Wincker P."/>
            <person name="Lander E.S."/>
            <person name="Weissenbach J."/>
            <person name="Roest Crollius H."/>
        </authorList>
    </citation>
    <scope>NUCLEOTIDE SEQUENCE [LARGE SCALE GENOMIC DNA]</scope>
</reference>
<feature type="compositionally biased region" description="Low complexity" evidence="1">
    <location>
        <begin position="1"/>
        <end position="10"/>
    </location>
</feature>
<dbReference type="AlphaFoldDB" id="Q4RM93"/>
<feature type="region of interest" description="Disordered" evidence="1">
    <location>
        <begin position="1"/>
        <end position="27"/>
    </location>
</feature>
<gene>
    <name evidence="2" type="ORF">GSTENG00032145001</name>
</gene>
<proteinExistence type="predicted"/>
<accession>Q4RM93</accession>
<dbReference type="EMBL" id="CAAE01015019">
    <property type="protein sequence ID" value="CAG10489.1"/>
    <property type="molecule type" value="Genomic_DNA"/>
</dbReference>